<keyword evidence="2" id="KW-0808">Transferase</keyword>
<dbReference type="PANTHER" id="PTHR11138">
    <property type="entry name" value="METHIONYL-TRNA FORMYLTRANSFERASE"/>
    <property type="match status" value="1"/>
</dbReference>
<evidence type="ECO:0000313" key="7">
    <source>
        <dbReference type="Proteomes" id="UP000250870"/>
    </source>
</evidence>
<gene>
    <name evidence="6" type="ORF">CKY01_17550</name>
</gene>
<evidence type="ECO:0000259" key="5">
    <source>
        <dbReference type="Pfam" id="PF02911"/>
    </source>
</evidence>
<sequence length="323" mass="36200">MKDNAITVPAQIRPLRVLVSGQSDFGAATLRAVKERGHIVPLFICTNRNESVQDIAEHTAYELGIETLRVSKLDVALTDQLGRLVTDVGLMAYVTLKAHSSFLSLPRHGSIQYHPSLLPQYRGPSAINWAIINGEKTTGFTIFRPNEILDDGDILLQYEAKILEDESAGELYRRILMPEGVKALVQCMELVAFNGLKGQRQNSSLATYQSWCTRDTARINWELKADEIHNLIRGCDPRPGAWSYFSGERFAICKSRISSFYPEHPTDVPLGAVVALTTEHITVKCGHGYLDILEYRDDVGKRCPVARLIQYGKFSVEQLFFSE</sequence>
<dbReference type="InterPro" id="IPR011034">
    <property type="entry name" value="Formyl_transferase-like_C_sf"/>
</dbReference>
<comment type="similarity">
    <text evidence="1">Belongs to the Fmt family.</text>
</comment>
<dbReference type="SUPFAM" id="SSF53328">
    <property type="entry name" value="Formyltransferase"/>
    <property type="match status" value="1"/>
</dbReference>
<evidence type="ECO:0000313" key="6">
    <source>
        <dbReference type="EMBL" id="RAW86913.1"/>
    </source>
</evidence>
<dbReference type="GO" id="GO:0005829">
    <property type="term" value="C:cytosol"/>
    <property type="evidence" value="ECO:0007669"/>
    <property type="project" value="TreeGrafter"/>
</dbReference>
<dbReference type="Gene3D" id="3.40.50.12230">
    <property type="match status" value="1"/>
</dbReference>
<dbReference type="Pfam" id="PF00551">
    <property type="entry name" value="Formyl_trans_N"/>
    <property type="match status" value="1"/>
</dbReference>
<keyword evidence="3" id="KW-0648">Protein biosynthesis</keyword>
<dbReference type="GO" id="GO:0004479">
    <property type="term" value="F:methionyl-tRNA formyltransferase activity"/>
    <property type="evidence" value="ECO:0007669"/>
    <property type="project" value="TreeGrafter"/>
</dbReference>
<dbReference type="InterPro" id="IPR002376">
    <property type="entry name" value="Formyl_transf_N"/>
</dbReference>
<name>A0A329VEY7_9GAMM</name>
<feature type="domain" description="Formyl transferase C-terminal" evidence="5">
    <location>
        <begin position="214"/>
        <end position="308"/>
    </location>
</feature>
<reference evidence="6 7" key="1">
    <citation type="journal article" date="2018" name="Int. J. Syst. Evol. Microbiol.">
        <title>Whole-genome-based revisit of Photorhabdus phylogeny: proposal for the elevation of most Photorhabdus subspecies to the species level and description of one novel species Photorhabdus bodei sp. nov., and one novel subspecies Photorhabdus laumondii subsp. clarkei subsp. nov.</title>
        <authorList>
            <person name="Machado R.A.R."/>
            <person name="Wuthrich D."/>
            <person name="Kuhnert P."/>
            <person name="Arce C.C.M."/>
            <person name="Thonen L."/>
            <person name="Ruiz C."/>
            <person name="Zhang X."/>
            <person name="Robert C.A.M."/>
            <person name="Karimi J."/>
            <person name="Kamali S."/>
            <person name="Ma J."/>
            <person name="Bruggmann R."/>
            <person name="Erb M."/>
        </authorList>
    </citation>
    <scope>NUCLEOTIDE SEQUENCE [LARGE SCALE GENOMIC DNA]</scope>
    <source>
        <strain evidence="6 7">BOJ-47</strain>
    </source>
</reference>
<organism evidence="6 7">
    <name type="scientific">Photorhabdus laumondii subsp. clarkei</name>
    <dbReference type="NCBI Taxonomy" id="2029685"/>
    <lineage>
        <taxon>Bacteria</taxon>
        <taxon>Pseudomonadati</taxon>
        <taxon>Pseudomonadota</taxon>
        <taxon>Gammaproteobacteria</taxon>
        <taxon>Enterobacterales</taxon>
        <taxon>Morganellaceae</taxon>
        <taxon>Photorhabdus</taxon>
    </lineage>
</organism>
<dbReference type="PANTHER" id="PTHR11138:SF5">
    <property type="entry name" value="METHIONYL-TRNA FORMYLTRANSFERASE, MITOCHONDRIAL"/>
    <property type="match status" value="1"/>
</dbReference>
<accession>A0A329VEY7</accession>
<evidence type="ECO:0000259" key="4">
    <source>
        <dbReference type="Pfam" id="PF00551"/>
    </source>
</evidence>
<dbReference type="InterPro" id="IPR044135">
    <property type="entry name" value="Met-tRNA-FMT_C"/>
</dbReference>
<dbReference type="SUPFAM" id="SSF50486">
    <property type="entry name" value="FMT C-terminal domain-like"/>
    <property type="match status" value="1"/>
</dbReference>
<dbReference type="AlphaFoldDB" id="A0A329VEY7"/>
<dbReference type="Pfam" id="PF02911">
    <property type="entry name" value="Formyl_trans_C"/>
    <property type="match status" value="1"/>
</dbReference>
<dbReference type="InterPro" id="IPR005793">
    <property type="entry name" value="Formyl_trans_C"/>
</dbReference>
<protein>
    <submittedName>
        <fullName evidence="6">Uncharacterized protein</fullName>
    </submittedName>
</protein>
<proteinExistence type="inferred from homology"/>
<feature type="domain" description="Formyl transferase N-terminal" evidence="4">
    <location>
        <begin position="17"/>
        <end position="186"/>
    </location>
</feature>
<evidence type="ECO:0000256" key="2">
    <source>
        <dbReference type="ARBA" id="ARBA00022679"/>
    </source>
</evidence>
<dbReference type="EMBL" id="NSCI01000028">
    <property type="protein sequence ID" value="RAW86913.1"/>
    <property type="molecule type" value="Genomic_DNA"/>
</dbReference>
<evidence type="ECO:0000256" key="1">
    <source>
        <dbReference type="ARBA" id="ARBA00010699"/>
    </source>
</evidence>
<evidence type="ECO:0000256" key="3">
    <source>
        <dbReference type="ARBA" id="ARBA00022917"/>
    </source>
</evidence>
<dbReference type="RefSeq" id="WP_113026609.1">
    <property type="nucleotide sequence ID" value="NZ_CAWNWQ010000028.1"/>
</dbReference>
<comment type="caution">
    <text evidence="6">The sequence shown here is derived from an EMBL/GenBank/DDBJ whole genome shotgun (WGS) entry which is preliminary data.</text>
</comment>
<dbReference type="InterPro" id="IPR036477">
    <property type="entry name" value="Formyl_transf_N_sf"/>
</dbReference>
<dbReference type="CDD" id="cd08704">
    <property type="entry name" value="Met_tRNA_FMT_C"/>
    <property type="match status" value="1"/>
</dbReference>
<dbReference type="Proteomes" id="UP000250870">
    <property type="component" value="Unassembled WGS sequence"/>
</dbReference>